<proteinExistence type="predicted"/>
<protein>
    <submittedName>
        <fullName evidence="2">Uncharacterized protein</fullName>
    </submittedName>
</protein>
<gene>
    <name evidence="2" type="primary">AVEN_42877_1</name>
    <name evidence="2" type="ORF">TNIN_478201</name>
</gene>
<name>A0A8X6XRW7_9ARAC</name>
<dbReference type="OrthoDB" id="5917530at2759"/>
<comment type="caution">
    <text evidence="2">The sequence shown here is derived from an EMBL/GenBank/DDBJ whole genome shotgun (WGS) entry which is preliminary data.</text>
</comment>
<dbReference type="Proteomes" id="UP000886998">
    <property type="component" value="Unassembled WGS sequence"/>
</dbReference>
<evidence type="ECO:0000313" key="2">
    <source>
        <dbReference type="EMBL" id="GFY58048.1"/>
    </source>
</evidence>
<feature type="region of interest" description="Disordered" evidence="1">
    <location>
        <begin position="1"/>
        <end position="25"/>
    </location>
</feature>
<dbReference type="EMBL" id="BMAV01011885">
    <property type="protein sequence ID" value="GFY58048.1"/>
    <property type="molecule type" value="Genomic_DNA"/>
</dbReference>
<keyword evidence="3" id="KW-1185">Reference proteome</keyword>
<evidence type="ECO:0000313" key="3">
    <source>
        <dbReference type="Proteomes" id="UP000886998"/>
    </source>
</evidence>
<evidence type="ECO:0000256" key="1">
    <source>
        <dbReference type="SAM" id="MobiDB-lite"/>
    </source>
</evidence>
<dbReference type="AlphaFoldDB" id="A0A8X6XRW7"/>
<accession>A0A8X6XRW7</accession>
<feature type="compositionally biased region" description="Basic and acidic residues" evidence="1">
    <location>
        <begin position="1"/>
        <end position="11"/>
    </location>
</feature>
<sequence>MADSAKSDAKKTRTRKPSAMQKIRRRVANRDPAEILAFERRCLVVATAGLLVAFVLWSVAVSTDYWFHVSSESGDPIYINRTNTYFIRSHSGLWTICKFVYLNGSLTGPAVSKYLFFISYEFVFLMGF</sequence>
<feature type="compositionally biased region" description="Basic residues" evidence="1">
    <location>
        <begin position="12"/>
        <end position="25"/>
    </location>
</feature>
<organism evidence="2 3">
    <name type="scientific">Trichonephila inaurata madagascariensis</name>
    <dbReference type="NCBI Taxonomy" id="2747483"/>
    <lineage>
        <taxon>Eukaryota</taxon>
        <taxon>Metazoa</taxon>
        <taxon>Ecdysozoa</taxon>
        <taxon>Arthropoda</taxon>
        <taxon>Chelicerata</taxon>
        <taxon>Arachnida</taxon>
        <taxon>Araneae</taxon>
        <taxon>Araneomorphae</taxon>
        <taxon>Entelegynae</taxon>
        <taxon>Araneoidea</taxon>
        <taxon>Nephilidae</taxon>
        <taxon>Trichonephila</taxon>
        <taxon>Trichonephila inaurata</taxon>
    </lineage>
</organism>
<dbReference type="Gene3D" id="1.20.140.150">
    <property type="match status" value="1"/>
</dbReference>
<reference evidence="2" key="1">
    <citation type="submission" date="2020-08" db="EMBL/GenBank/DDBJ databases">
        <title>Multicomponent nature underlies the extraordinary mechanical properties of spider dragline silk.</title>
        <authorList>
            <person name="Kono N."/>
            <person name="Nakamura H."/>
            <person name="Mori M."/>
            <person name="Yoshida Y."/>
            <person name="Ohtoshi R."/>
            <person name="Malay A.D."/>
            <person name="Moran D.A.P."/>
            <person name="Tomita M."/>
            <person name="Numata K."/>
            <person name="Arakawa K."/>
        </authorList>
    </citation>
    <scope>NUCLEOTIDE SEQUENCE</scope>
</reference>